<evidence type="ECO:0000256" key="1">
    <source>
        <dbReference type="SAM" id="MobiDB-lite"/>
    </source>
</evidence>
<dbReference type="EMBL" id="BMNK01000002">
    <property type="protein sequence ID" value="GGP03593.1"/>
    <property type="molecule type" value="Genomic_DNA"/>
</dbReference>
<sequence length="276" mass="29737">MADLKLPFDAYKPTPAQRALLGNAHNLLIVRCMRRYGITVHPPGTDQEAIAAADPGNTRRYGVVDPAQAARFGYHLASRTSPSGSSGSSRWADKLGLTASRHLYGKQGRPGCLDRAPEVLARSAPAADWQWLALQDARTLERAAKRVAVRRAVVKWTTCMKAAGHSYPSPEAAIADPRWNLEGTEITAEEKRVAVADTSCKWSSGLVAAWFTADAEQQRKIVLKHSERFADLRDNLGERLDRATTLLGRKGLTGRAGPAAARSAPGATPAPARPTG</sequence>
<gene>
    <name evidence="2" type="ORF">GCM10012278_15440</name>
</gene>
<proteinExistence type="predicted"/>
<feature type="compositionally biased region" description="Low complexity" evidence="1">
    <location>
        <begin position="253"/>
        <end position="276"/>
    </location>
</feature>
<evidence type="ECO:0000313" key="2">
    <source>
        <dbReference type="EMBL" id="GGP03593.1"/>
    </source>
</evidence>
<dbReference type="Proteomes" id="UP000660745">
    <property type="component" value="Unassembled WGS sequence"/>
</dbReference>
<dbReference type="AlphaFoldDB" id="A0A918E394"/>
<reference evidence="2" key="1">
    <citation type="journal article" date="2014" name="Int. J. Syst. Evol. Microbiol.">
        <title>Complete genome sequence of Corynebacterium casei LMG S-19264T (=DSM 44701T), isolated from a smear-ripened cheese.</title>
        <authorList>
            <consortium name="US DOE Joint Genome Institute (JGI-PGF)"/>
            <person name="Walter F."/>
            <person name="Albersmeier A."/>
            <person name="Kalinowski J."/>
            <person name="Ruckert C."/>
        </authorList>
    </citation>
    <scope>NUCLEOTIDE SEQUENCE</scope>
    <source>
        <strain evidence="2">CGMCC 4.7430</strain>
    </source>
</reference>
<dbReference type="RefSeq" id="WP_189137762.1">
    <property type="nucleotide sequence ID" value="NZ_BMNK01000002.1"/>
</dbReference>
<protein>
    <submittedName>
        <fullName evidence="2">Uncharacterized protein</fullName>
    </submittedName>
</protein>
<reference evidence="2" key="2">
    <citation type="submission" date="2020-09" db="EMBL/GenBank/DDBJ databases">
        <authorList>
            <person name="Sun Q."/>
            <person name="Zhou Y."/>
        </authorList>
    </citation>
    <scope>NUCLEOTIDE SEQUENCE</scope>
    <source>
        <strain evidence="2">CGMCC 4.7430</strain>
    </source>
</reference>
<organism evidence="2 3">
    <name type="scientific">Nonomuraea glycinis</name>
    <dbReference type="NCBI Taxonomy" id="2047744"/>
    <lineage>
        <taxon>Bacteria</taxon>
        <taxon>Bacillati</taxon>
        <taxon>Actinomycetota</taxon>
        <taxon>Actinomycetes</taxon>
        <taxon>Streptosporangiales</taxon>
        <taxon>Streptosporangiaceae</taxon>
        <taxon>Nonomuraea</taxon>
    </lineage>
</organism>
<keyword evidence="3" id="KW-1185">Reference proteome</keyword>
<feature type="region of interest" description="Disordered" evidence="1">
    <location>
        <begin position="249"/>
        <end position="276"/>
    </location>
</feature>
<comment type="caution">
    <text evidence="2">The sequence shown here is derived from an EMBL/GenBank/DDBJ whole genome shotgun (WGS) entry which is preliminary data.</text>
</comment>
<evidence type="ECO:0000313" key="3">
    <source>
        <dbReference type="Proteomes" id="UP000660745"/>
    </source>
</evidence>
<name>A0A918E394_9ACTN</name>
<accession>A0A918E394</accession>